<dbReference type="AlphaFoldDB" id="A0AAW4PQH3"/>
<evidence type="ECO:0000313" key="2">
    <source>
        <dbReference type="EMBL" id="MBX0322914.1"/>
    </source>
</evidence>
<keyword evidence="1" id="KW-0812">Transmembrane</keyword>
<proteinExistence type="predicted"/>
<sequence>MVLPDWLVAVLEEVALGGGALLLVCGGLLCYFGWDQRRTAALLADADPVSPEEAEPGTLARVRGTVTATADGTLASPVADRECVLAGYEIEEQYDTPADTTWEQAAWGVTSVPFAVDVDGGRLLVDVGDHVVGNATEDVFTPESVLVSAGVSTPEVRCRFERFDTHLETDYGEAPPPRLARFLDATDGLSTDPMASTPTVDESRRRYREGWLRPGDEVSVLGTVTRRADADTAAGHPDEMVLTGGDETPLRLSAEPLDAGGGGTGVILTGLAFGAVGLALLAAVLVW</sequence>
<organism evidence="2 3">
    <name type="scientific">Haloarcula rubra</name>
    <dbReference type="NCBI Taxonomy" id="2487747"/>
    <lineage>
        <taxon>Archaea</taxon>
        <taxon>Methanobacteriati</taxon>
        <taxon>Methanobacteriota</taxon>
        <taxon>Stenosarchaea group</taxon>
        <taxon>Halobacteria</taxon>
        <taxon>Halobacteriales</taxon>
        <taxon>Haloarculaceae</taxon>
        <taxon>Haloarcula</taxon>
    </lineage>
</organism>
<name>A0AAW4PQH3_9EURY</name>
<dbReference type="RefSeq" id="WP_220617892.1">
    <property type="nucleotide sequence ID" value="NZ_RKLR01000002.1"/>
</dbReference>
<feature type="transmembrane region" description="Helical" evidence="1">
    <location>
        <begin position="266"/>
        <end position="286"/>
    </location>
</feature>
<keyword evidence="3" id="KW-1185">Reference proteome</keyword>
<protein>
    <recommendedName>
        <fullName evidence="4">RING-type E3 ubiquitin transferase</fullName>
    </recommendedName>
</protein>
<evidence type="ECO:0000313" key="3">
    <source>
        <dbReference type="Proteomes" id="UP001430377"/>
    </source>
</evidence>
<feature type="transmembrane region" description="Helical" evidence="1">
    <location>
        <begin position="14"/>
        <end position="34"/>
    </location>
</feature>
<evidence type="ECO:0008006" key="4">
    <source>
        <dbReference type="Google" id="ProtNLM"/>
    </source>
</evidence>
<reference evidence="2 3" key="1">
    <citation type="submission" date="2021-06" db="EMBL/GenBank/DDBJ databases">
        <title>Halomicroarcula sp. a new haloarchaeum isolated from saline soil.</title>
        <authorList>
            <person name="Duran-Viseras A."/>
            <person name="Sanchez-Porro C."/>
            <person name="Ventosa A."/>
        </authorList>
    </citation>
    <scope>NUCLEOTIDE SEQUENCE [LARGE SCALE GENOMIC DNA]</scope>
    <source>
        <strain evidence="2 3">F13</strain>
    </source>
</reference>
<keyword evidence="1" id="KW-0472">Membrane</keyword>
<dbReference type="Proteomes" id="UP001430377">
    <property type="component" value="Unassembled WGS sequence"/>
</dbReference>
<keyword evidence="1" id="KW-1133">Transmembrane helix</keyword>
<comment type="caution">
    <text evidence="2">The sequence shown here is derived from an EMBL/GenBank/DDBJ whole genome shotgun (WGS) entry which is preliminary data.</text>
</comment>
<gene>
    <name evidence="2" type="ORF">EGH21_07715</name>
</gene>
<evidence type="ECO:0000256" key="1">
    <source>
        <dbReference type="SAM" id="Phobius"/>
    </source>
</evidence>
<accession>A0AAW4PQH3</accession>
<dbReference type="EMBL" id="RKLR01000002">
    <property type="protein sequence ID" value="MBX0322914.1"/>
    <property type="molecule type" value="Genomic_DNA"/>
</dbReference>